<dbReference type="PANTHER" id="PTHR43000">
    <property type="entry name" value="DTDP-D-GLUCOSE 4,6-DEHYDRATASE-RELATED"/>
    <property type="match status" value="1"/>
</dbReference>
<gene>
    <name evidence="3" type="ORF">AC578_2208</name>
</gene>
<comment type="caution">
    <text evidence="3">The sequence shown here is derived from an EMBL/GenBank/DDBJ whole genome shotgun (WGS) entry which is preliminary data.</text>
</comment>
<dbReference type="Gene3D" id="3.90.25.10">
    <property type="entry name" value="UDP-galactose 4-epimerase, domain 1"/>
    <property type="match status" value="1"/>
</dbReference>
<dbReference type="Pfam" id="PF16363">
    <property type="entry name" value="GDP_Man_Dehyd"/>
    <property type="match status" value="1"/>
</dbReference>
<dbReference type="STRING" id="321146.A0A139HB37"/>
<dbReference type="AlphaFoldDB" id="A0A139HB37"/>
<keyword evidence="4" id="KW-1185">Reference proteome</keyword>
<dbReference type="OrthoDB" id="331544at2759"/>
<feature type="region of interest" description="Disordered" evidence="1">
    <location>
        <begin position="402"/>
        <end position="423"/>
    </location>
</feature>
<evidence type="ECO:0000313" key="4">
    <source>
        <dbReference type="Proteomes" id="UP000070133"/>
    </source>
</evidence>
<dbReference type="Gene3D" id="3.40.50.720">
    <property type="entry name" value="NAD(P)-binding Rossmann-like Domain"/>
    <property type="match status" value="1"/>
</dbReference>
<accession>A0A139HB37</accession>
<dbReference type="Proteomes" id="UP000070133">
    <property type="component" value="Unassembled WGS sequence"/>
</dbReference>
<dbReference type="SUPFAM" id="SSF51735">
    <property type="entry name" value="NAD(P)-binding Rossmann-fold domains"/>
    <property type="match status" value="1"/>
</dbReference>
<dbReference type="GO" id="GO:0009225">
    <property type="term" value="P:nucleotide-sugar metabolic process"/>
    <property type="evidence" value="ECO:0007669"/>
    <property type="project" value="UniProtKB-ARBA"/>
</dbReference>
<dbReference type="InterPro" id="IPR016040">
    <property type="entry name" value="NAD(P)-bd_dom"/>
</dbReference>
<dbReference type="FunFam" id="3.40.50.720:FF:000304">
    <property type="entry name" value="UDP-glucose 4,6-dehydratase"/>
    <property type="match status" value="1"/>
</dbReference>
<name>A0A139HB37_9PEZI</name>
<feature type="domain" description="NAD(P)-binding" evidence="2">
    <location>
        <begin position="47"/>
        <end position="338"/>
    </location>
</feature>
<sequence>MEALGTGWQTSGSLESRFFVDDGIWKDAPLLTGQTSFEPLPDVKNILVTGGEGFIASWLVRHLVVKYPDAYNVVCFDKLDYCSSLNNARMLEGRPNFKFFHGELTKPADVLRCLRKYNIDTIFHLAAQSHVDLSFGNSYSFTVNNVFGTHVLLETAVAVKTVKRFYHISTDEVYGEVAMDAADLTEHSILAPTNPYAASKAAAEMYVRAYVQSFQLPVVMIRLNNVYGPHQRGKPLWIHGDGQNTRRYLYAGDAADAFDTILHKGEIGQIYNVDSRDEISNLGLAGRLLRRFGVRDAQNWIQHTRDRPFNDMRYAVDGSKLRKLGWSQKVSFEAGLANTVAWYGKFSGWWGDIENTLAPFPEVKHDVNGGIGAHLHQTSTAQQANVGAQIYDPVGVNVDALNGNMHKSNGGVRKRKADALDEE</sequence>
<dbReference type="InterPro" id="IPR036291">
    <property type="entry name" value="NAD(P)-bd_dom_sf"/>
</dbReference>
<dbReference type="EMBL" id="LFZN01000089">
    <property type="protein sequence ID" value="KXS99578.1"/>
    <property type="molecule type" value="Genomic_DNA"/>
</dbReference>
<evidence type="ECO:0000259" key="2">
    <source>
        <dbReference type="Pfam" id="PF16363"/>
    </source>
</evidence>
<proteinExistence type="predicted"/>
<organism evidence="3 4">
    <name type="scientific">Pseudocercospora eumusae</name>
    <dbReference type="NCBI Taxonomy" id="321146"/>
    <lineage>
        <taxon>Eukaryota</taxon>
        <taxon>Fungi</taxon>
        <taxon>Dikarya</taxon>
        <taxon>Ascomycota</taxon>
        <taxon>Pezizomycotina</taxon>
        <taxon>Dothideomycetes</taxon>
        <taxon>Dothideomycetidae</taxon>
        <taxon>Mycosphaerellales</taxon>
        <taxon>Mycosphaerellaceae</taxon>
        <taxon>Pseudocercospora</taxon>
    </lineage>
</organism>
<reference evidence="3 4" key="1">
    <citation type="submission" date="2015-07" db="EMBL/GenBank/DDBJ databases">
        <title>Comparative genomics of the Sigatoka disease complex on banana suggests a link between parallel evolutionary changes in Pseudocercospora fijiensis and Pseudocercospora eumusae and increased virulence on the banana host.</title>
        <authorList>
            <person name="Chang T.-C."/>
            <person name="Salvucci A."/>
            <person name="Crous P.W."/>
            <person name="Stergiopoulos I."/>
        </authorList>
    </citation>
    <scope>NUCLEOTIDE SEQUENCE [LARGE SCALE GENOMIC DNA]</scope>
    <source>
        <strain evidence="3 4">CBS 114824</strain>
    </source>
</reference>
<evidence type="ECO:0000313" key="3">
    <source>
        <dbReference type="EMBL" id="KXS99578.1"/>
    </source>
</evidence>
<protein>
    <recommendedName>
        <fullName evidence="2">NAD(P)-binding domain-containing protein</fullName>
    </recommendedName>
</protein>
<evidence type="ECO:0000256" key="1">
    <source>
        <dbReference type="SAM" id="MobiDB-lite"/>
    </source>
</evidence>